<feature type="region of interest" description="Disordered" evidence="13">
    <location>
        <begin position="703"/>
        <end position="911"/>
    </location>
</feature>
<evidence type="ECO:0000256" key="8">
    <source>
        <dbReference type="ARBA" id="ARBA00022737"/>
    </source>
</evidence>
<protein>
    <recommendedName>
        <fullName evidence="5">Protein transport protein SEC31</fullName>
    </recommendedName>
    <alternativeName>
        <fullName evidence="4">Protein transport protein sec31</fullName>
    </alternativeName>
</protein>
<evidence type="ECO:0000256" key="12">
    <source>
        <dbReference type="ARBA" id="ARBA00025471"/>
    </source>
</evidence>
<comment type="subcellular location">
    <subcellularLocation>
        <location evidence="2">Cytoplasmic vesicle</location>
        <location evidence="2">COPII-coated vesicle membrane</location>
        <topology evidence="2">Peripheral membrane protein</topology>
        <orientation evidence="2">Cytoplasmic side</orientation>
    </subcellularLocation>
    <subcellularLocation>
        <location evidence="1">Endoplasmic reticulum</location>
    </subcellularLocation>
</comment>
<feature type="region of interest" description="Disordered" evidence="13">
    <location>
        <begin position="311"/>
        <end position="367"/>
    </location>
</feature>
<comment type="function">
    <text evidence="12">Component of the coat protein complex II (COPII) which promotes the formation of transport vesicles from the endoplasmic reticulum (ER). The coat has two main functions, the physical deformation of the endoplasmic reticulum membrane into vesicles and the selection of cargo molecules.</text>
</comment>
<evidence type="ECO:0000256" key="13">
    <source>
        <dbReference type="SAM" id="MobiDB-lite"/>
    </source>
</evidence>
<dbReference type="GO" id="GO:0090110">
    <property type="term" value="P:COPII-coated vesicle cargo loading"/>
    <property type="evidence" value="ECO:0007669"/>
    <property type="project" value="TreeGrafter"/>
</dbReference>
<dbReference type="Pfam" id="PF20414">
    <property type="entry name" value="DUF6698"/>
    <property type="match status" value="1"/>
</dbReference>
<dbReference type="InterPro" id="IPR015943">
    <property type="entry name" value="WD40/YVTN_repeat-like_dom_sf"/>
</dbReference>
<dbReference type="InterPro" id="IPR040251">
    <property type="entry name" value="SEC31-like"/>
</dbReference>
<evidence type="ECO:0000256" key="5">
    <source>
        <dbReference type="ARBA" id="ARBA00021236"/>
    </source>
</evidence>
<comment type="similarity">
    <text evidence="3">Belongs to the WD repeat SEC31 family.</text>
</comment>
<feature type="compositionally biased region" description="Acidic residues" evidence="13">
    <location>
        <begin position="402"/>
        <end position="413"/>
    </location>
</feature>
<dbReference type="SMART" id="SM00320">
    <property type="entry name" value="WD40"/>
    <property type="match status" value="1"/>
</dbReference>
<keyword evidence="15" id="KW-1185">Reference proteome</keyword>
<keyword evidence="6" id="KW-0813">Transport</keyword>
<gene>
    <name evidence="14" type="ORF">EDD18DRAFT_1352543</name>
</gene>
<dbReference type="PANTHER" id="PTHR13923:SF11">
    <property type="entry name" value="SECRETORY 31, ISOFORM D"/>
    <property type="match status" value="1"/>
</dbReference>
<comment type="caution">
    <text evidence="14">The sequence shown here is derived from an EMBL/GenBank/DDBJ whole genome shotgun (WGS) entry which is preliminary data.</text>
</comment>
<dbReference type="Gene3D" id="1.25.40.1030">
    <property type="match status" value="1"/>
</dbReference>
<dbReference type="InterPro" id="IPR036322">
    <property type="entry name" value="WD40_repeat_dom_sf"/>
</dbReference>
<evidence type="ECO:0000256" key="7">
    <source>
        <dbReference type="ARBA" id="ARBA00022574"/>
    </source>
</evidence>
<evidence type="ECO:0000256" key="9">
    <source>
        <dbReference type="ARBA" id="ARBA00022824"/>
    </source>
</evidence>
<evidence type="ECO:0000256" key="1">
    <source>
        <dbReference type="ARBA" id="ARBA00004240"/>
    </source>
</evidence>
<dbReference type="GO" id="GO:0070971">
    <property type="term" value="C:endoplasmic reticulum exit site"/>
    <property type="evidence" value="ECO:0007669"/>
    <property type="project" value="TreeGrafter"/>
</dbReference>
<accession>A0AA39Q6W3</accession>
<feature type="compositionally biased region" description="Basic and acidic residues" evidence="13">
    <location>
        <begin position="725"/>
        <end position="737"/>
    </location>
</feature>
<feature type="compositionally biased region" description="Basic and acidic residues" evidence="13">
    <location>
        <begin position="164"/>
        <end position="173"/>
    </location>
</feature>
<organism evidence="14 15">
    <name type="scientific">Armillaria luteobubalina</name>
    <dbReference type="NCBI Taxonomy" id="153913"/>
    <lineage>
        <taxon>Eukaryota</taxon>
        <taxon>Fungi</taxon>
        <taxon>Dikarya</taxon>
        <taxon>Basidiomycota</taxon>
        <taxon>Agaricomycotina</taxon>
        <taxon>Agaricomycetes</taxon>
        <taxon>Agaricomycetidae</taxon>
        <taxon>Agaricales</taxon>
        <taxon>Marasmiineae</taxon>
        <taxon>Physalacriaceae</taxon>
        <taxon>Armillaria</taxon>
    </lineage>
</organism>
<dbReference type="Proteomes" id="UP001175228">
    <property type="component" value="Unassembled WGS sequence"/>
</dbReference>
<evidence type="ECO:0000256" key="2">
    <source>
        <dbReference type="ARBA" id="ARBA00004299"/>
    </source>
</evidence>
<feature type="region of interest" description="Disordered" evidence="13">
    <location>
        <begin position="159"/>
        <end position="225"/>
    </location>
</feature>
<evidence type="ECO:0000256" key="3">
    <source>
        <dbReference type="ARBA" id="ARBA00009358"/>
    </source>
</evidence>
<sequence>MVWDLCNARTPEKILTGHKKGVLSLSWCKQEPTNCPHNPDLLATAFFDGTVGIHSIQLTNEPTVSAAPAATGNGADIFDSTGYSQTRGSTLSLKQPPKWLRRPASNSFGFGGKLLSVSNLPSAQGKHQSTVVHLQEDDSELKPHEPVVSFAEKHTFHVASDDEPFGRSVEKNPSELSADATSKGTRLGDMESTMTSRSCSSSRGRLHRARPDEDTGTQDPPDDAATFVLRRTPTSLWRFLPSGLLDSPVAAGSLAHSSSGLFDDRRVKSLDHRITRLMGILKGVLTYTSSPDYRPDIDALPPLQPSASFTPPITITLTMPHRNSNNGRRSSFWRSSSHNKARQAQNSKSSSSSGKKKGKKTKGPTVDEIIKQAGRWFSRAADPFINVKNAIVVGMKLKDVSDNDQDDDDEDGGDNNQEGHDEEPTGNDRDGDGGEDLNASENPGIDMDLRSQQCYDKFSSSKDQDFVIGCETLVKYGKDLPALNKLLKAMQAASNSARSDDTRKVLPDTLKLLKRDRNHQFKKPEPVHKSEFGFNHEDTARFLVPVDDIKMFDDNPAAYMEAVQSGEIRNEWWCLPLFLFDEQLLQNDDPTGGLFRGYVLVRFFCHIFLGSGLPERQGKTNGRDTVATRHGMTSVTGHHVAYAATQARYCLGTVDKWQQFDGGFDLWRFFWSIVDFFEGPDKNDAAENILVWWNKEVFSTRNTVKRKEEKSSAPPATSRYAIMQEQRRQAKKARQEAQEVEPPQAQQYTSDNSAQNSPPRSQSESSQHSNTPHHHSQSQSPRCSNAPHHRDSQSQVPRSPKYYGLNHDASDEDNNALEDFDTLSYGAHPRHSSSQYRPTASRNSQWQPLDSSTPSAPLQRLHRRQGSPSSSRELPMEASSARQSKNKRRQHLESDGNHQPSNSLKKQKTRK</sequence>
<dbReference type="AlphaFoldDB" id="A0AA39Q6W3"/>
<feature type="compositionally biased region" description="Polar residues" evidence="13">
    <location>
        <begin position="832"/>
        <end position="856"/>
    </location>
</feature>
<feature type="compositionally biased region" description="Basic and acidic residues" evidence="13">
    <location>
        <begin position="417"/>
        <end position="432"/>
    </location>
</feature>
<keyword evidence="10" id="KW-0931">ER-Golgi transport</keyword>
<evidence type="ECO:0000313" key="15">
    <source>
        <dbReference type="Proteomes" id="UP001175228"/>
    </source>
</evidence>
<evidence type="ECO:0000256" key="4">
    <source>
        <dbReference type="ARBA" id="ARBA00013507"/>
    </source>
</evidence>
<evidence type="ECO:0000313" key="14">
    <source>
        <dbReference type="EMBL" id="KAK0496700.1"/>
    </source>
</evidence>
<reference evidence="14" key="1">
    <citation type="submission" date="2023-06" db="EMBL/GenBank/DDBJ databases">
        <authorList>
            <consortium name="Lawrence Berkeley National Laboratory"/>
            <person name="Ahrendt S."/>
            <person name="Sahu N."/>
            <person name="Indic B."/>
            <person name="Wong-Bajracharya J."/>
            <person name="Merenyi Z."/>
            <person name="Ke H.-M."/>
            <person name="Monk M."/>
            <person name="Kocsube S."/>
            <person name="Drula E."/>
            <person name="Lipzen A."/>
            <person name="Balint B."/>
            <person name="Henrissat B."/>
            <person name="Andreopoulos B."/>
            <person name="Martin F.M."/>
            <person name="Harder C.B."/>
            <person name="Rigling D."/>
            <person name="Ford K.L."/>
            <person name="Foster G.D."/>
            <person name="Pangilinan J."/>
            <person name="Papanicolaou A."/>
            <person name="Barry K."/>
            <person name="LaButti K."/>
            <person name="Viragh M."/>
            <person name="Koriabine M."/>
            <person name="Yan M."/>
            <person name="Riley R."/>
            <person name="Champramary S."/>
            <person name="Plett K.L."/>
            <person name="Tsai I.J."/>
            <person name="Slot J."/>
            <person name="Sipos G."/>
            <person name="Plett J."/>
            <person name="Nagy L.G."/>
            <person name="Grigoriev I.V."/>
        </authorList>
    </citation>
    <scope>NUCLEOTIDE SEQUENCE</scope>
    <source>
        <strain evidence="14">HWK02</strain>
    </source>
</reference>
<feature type="compositionally biased region" description="Polar residues" evidence="13">
    <location>
        <begin position="311"/>
        <end position="346"/>
    </location>
</feature>
<dbReference type="GO" id="GO:0030127">
    <property type="term" value="C:COPII vesicle coat"/>
    <property type="evidence" value="ECO:0007669"/>
    <property type="project" value="TreeGrafter"/>
</dbReference>
<dbReference type="Gene3D" id="2.130.10.10">
    <property type="entry name" value="YVTN repeat-like/Quinoprotein amine dehydrogenase"/>
    <property type="match status" value="1"/>
</dbReference>
<proteinExistence type="inferred from homology"/>
<name>A0AA39Q6W3_9AGAR</name>
<feature type="compositionally biased region" description="Low complexity" evidence="13">
    <location>
        <begin position="192"/>
        <end position="203"/>
    </location>
</feature>
<feature type="compositionally biased region" description="Polar residues" evidence="13">
    <location>
        <begin position="748"/>
        <end position="770"/>
    </location>
</feature>
<dbReference type="GO" id="GO:0007029">
    <property type="term" value="P:endoplasmic reticulum organization"/>
    <property type="evidence" value="ECO:0007669"/>
    <property type="project" value="TreeGrafter"/>
</dbReference>
<dbReference type="GO" id="GO:0005198">
    <property type="term" value="F:structural molecule activity"/>
    <property type="evidence" value="ECO:0007669"/>
    <property type="project" value="TreeGrafter"/>
</dbReference>
<evidence type="ECO:0000256" key="6">
    <source>
        <dbReference type="ARBA" id="ARBA00022448"/>
    </source>
</evidence>
<dbReference type="EMBL" id="JAUEPU010000014">
    <property type="protein sequence ID" value="KAK0496700.1"/>
    <property type="molecule type" value="Genomic_DNA"/>
</dbReference>
<dbReference type="PANTHER" id="PTHR13923">
    <property type="entry name" value="SEC31-RELATED PROTEIN"/>
    <property type="match status" value="1"/>
</dbReference>
<feature type="compositionally biased region" description="Acidic residues" evidence="13">
    <location>
        <begin position="810"/>
        <end position="821"/>
    </location>
</feature>
<dbReference type="InterPro" id="IPR046521">
    <property type="entry name" value="DUF6698"/>
</dbReference>
<feature type="region of interest" description="Disordered" evidence="13">
    <location>
        <begin position="400"/>
        <end position="447"/>
    </location>
</feature>
<dbReference type="SUPFAM" id="SSF50978">
    <property type="entry name" value="WD40 repeat-like"/>
    <property type="match status" value="1"/>
</dbReference>
<evidence type="ECO:0000256" key="11">
    <source>
        <dbReference type="ARBA" id="ARBA00022927"/>
    </source>
</evidence>
<keyword evidence="7" id="KW-0853">WD repeat</keyword>
<evidence type="ECO:0000256" key="10">
    <source>
        <dbReference type="ARBA" id="ARBA00022892"/>
    </source>
</evidence>
<dbReference type="GO" id="GO:0015031">
    <property type="term" value="P:protein transport"/>
    <property type="evidence" value="ECO:0007669"/>
    <property type="project" value="UniProtKB-KW"/>
</dbReference>
<dbReference type="InterPro" id="IPR001680">
    <property type="entry name" value="WD40_rpt"/>
</dbReference>
<keyword evidence="8" id="KW-0677">Repeat</keyword>
<keyword evidence="9" id="KW-0256">Endoplasmic reticulum</keyword>
<keyword evidence="11" id="KW-0653">Protein transport</keyword>